<keyword evidence="1" id="KW-0732">Signal</keyword>
<evidence type="ECO:0000313" key="2">
    <source>
        <dbReference type="EnsemblMetazoa" id="AMIN006132-PA"/>
    </source>
</evidence>
<accession>A0A182W710</accession>
<dbReference type="AlphaFoldDB" id="A0A182W710"/>
<reference evidence="2" key="2">
    <citation type="submission" date="2020-05" db="UniProtKB">
        <authorList>
            <consortium name="EnsemblMetazoa"/>
        </authorList>
    </citation>
    <scope>IDENTIFICATION</scope>
    <source>
        <strain evidence="2">MINIMUS1</strain>
    </source>
</reference>
<keyword evidence="3" id="KW-1185">Reference proteome</keyword>
<reference evidence="3" key="1">
    <citation type="submission" date="2013-03" db="EMBL/GenBank/DDBJ databases">
        <title>The Genome Sequence of Anopheles minimus MINIMUS1.</title>
        <authorList>
            <consortium name="The Broad Institute Genomics Platform"/>
            <person name="Neafsey D.E."/>
            <person name="Walton C."/>
            <person name="Walker B."/>
            <person name="Young S.K."/>
            <person name="Zeng Q."/>
            <person name="Gargeya S."/>
            <person name="Fitzgerald M."/>
            <person name="Haas B."/>
            <person name="Abouelleil A."/>
            <person name="Allen A.W."/>
            <person name="Alvarado L."/>
            <person name="Arachchi H.M."/>
            <person name="Berlin A.M."/>
            <person name="Chapman S.B."/>
            <person name="Gainer-Dewar J."/>
            <person name="Goldberg J."/>
            <person name="Griggs A."/>
            <person name="Gujja S."/>
            <person name="Hansen M."/>
            <person name="Howarth C."/>
            <person name="Imamovic A."/>
            <person name="Ireland A."/>
            <person name="Larimer J."/>
            <person name="McCowan C."/>
            <person name="Murphy C."/>
            <person name="Pearson M."/>
            <person name="Poon T.W."/>
            <person name="Priest M."/>
            <person name="Roberts A."/>
            <person name="Saif S."/>
            <person name="Shea T."/>
            <person name="Sisk P."/>
            <person name="Sykes S."/>
            <person name="Wortman J."/>
            <person name="Nusbaum C."/>
            <person name="Birren B."/>
        </authorList>
    </citation>
    <scope>NUCLEOTIDE SEQUENCE [LARGE SCALE GENOMIC DNA]</scope>
    <source>
        <strain evidence="3">MINIMUS1</strain>
    </source>
</reference>
<evidence type="ECO:0000313" key="3">
    <source>
        <dbReference type="Proteomes" id="UP000075920"/>
    </source>
</evidence>
<dbReference type="VEuPathDB" id="VectorBase:AMIN006132"/>
<evidence type="ECO:0008006" key="4">
    <source>
        <dbReference type="Google" id="ProtNLM"/>
    </source>
</evidence>
<protein>
    <recommendedName>
        <fullName evidence="4">Protein TsetseEP domain-containing protein</fullName>
    </recommendedName>
</protein>
<proteinExistence type="predicted"/>
<dbReference type="EnsemblMetazoa" id="AMIN006132-RA">
    <property type="protein sequence ID" value="AMIN006132-PA"/>
    <property type="gene ID" value="AMIN006132"/>
</dbReference>
<dbReference type="Proteomes" id="UP000075920">
    <property type="component" value="Unassembled WGS sequence"/>
</dbReference>
<sequence>MVSRRRSDVCRAVLFGWLLLGVSIGHAEPVPDFAINAAISGSATVSTLALETKILFQNVGGTVFQVQSGYQRLANVKAAMSTIATQISTAGIAITQAISTMSLNYSGPIATHFDSISNAISSLQNIITSGLSGQLNTLNQLIDNYVSAKLGDSFRTMTQTLNSLAQAVANLRTAVTNARNAAGSSPTVSSTIARRYVTTRVVSDITNAVRLLKSDVPILVFIVRTTLGSIQTADEYLTGIADEANLRVNDVNQLGSTFSTDVNDFVGTVKTVTTTLTTAHDTLTQTYGATLQEKVQTDTNLKTVVDGLLSEINTIFNNGVSVGSTIDTTFATYLQLVLALDDDLSTFYGTSMCAVIKNLLQVLIENGPNAQFCFSKFGQKVFNFFVLHTYDSADCYRLQLSRFDKLRTGVVNIVQLMLHDIDDFIEYVERCTLFNDLQNCAPFLGTEYTTLLTYTTEKSDYLFRLLTKETNASYLRLAGCFSNSKHLLVLDAESMNIEIDTCEVNGPM</sequence>
<organism evidence="2 3">
    <name type="scientific">Anopheles minimus</name>
    <dbReference type="NCBI Taxonomy" id="112268"/>
    <lineage>
        <taxon>Eukaryota</taxon>
        <taxon>Metazoa</taxon>
        <taxon>Ecdysozoa</taxon>
        <taxon>Arthropoda</taxon>
        <taxon>Hexapoda</taxon>
        <taxon>Insecta</taxon>
        <taxon>Pterygota</taxon>
        <taxon>Neoptera</taxon>
        <taxon>Endopterygota</taxon>
        <taxon>Diptera</taxon>
        <taxon>Nematocera</taxon>
        <taxon>Culicoidea</taxon>
        <taxon>Culicidae</taxon>
        <taxon>Anophelinae</taxon>
        <taxon>Anopheles</taxon>
    </lineage>
</organism>
<feature type="signal peptide" evidence="1">
    <location>
        <begin position="1"/>
        <end position="27"/>
    </location>
</feature>
<feature type="chain" id="PRO_5008140862" description="Protein TsetseEP domain-containing protein" evidence="1">
    <location>
        <begin position="28"/>
        <end position="508"/>
    </location>
</feature>
<evidence type="ECO:0000256" key="1">
    <source>
        <dbReference type="SAM" id="SignalP"/>
    </source>
</evidence>
<name>A0A182W710_9DIPT</name>